<accession>A0ABU0B4P6</accession>
<dbReference type="GO" id="GO:0050270">
    <property type="term" value="F:S-adenosylhomocysteine deaminase activity"/>
    <property type="evidence" value="ECO:0007669"/>
    <property type="project" value="UniProtKB-EC"/>
</dbReference>
<dbReference type="InterPro" id="IPR032466">
    <property type="entry name" value="Metal_Hydrolase"/>
</dbReference>
<evidence type="ECO:0000256" key="4">
    <source>
        <dbReference type="HAMAP-Rule" id="MF_01281"/>
    </source>
</evidence>
<dbReference type="Proteomes" id="UP001225644">
    <property type="component" value="Unassembled WGS sequence"/>
</dbReference>
<keyword evidence="2 4" id="KW-0378">Hydrolase</keyword>
<dbReference type="InterPro" id="IPR006680">
    <property type="entry name" value="Amidohydro-rel"/>
</dbReference>
<dbReference type="Gene3D" id="2.30.40.10">
    <property type="entry name" value="Urease, subunit C, domain 1"/>
    <property type="match status" value="1"/>
</dbReference>
<evidence type="ECO:0000256" key="1">
    <source>
        <dbReference type="ARBA" id="ARBA00022723"/>
    </source>
</evidence>
<keyword evidence="3 4" id="KW-0862">Zinc</keyword>
<evidence type="ECO:0000313" key="6">
    <source>
        <dbReference type="EMBL" id="MDQ0287245.1"/>
    </source>
</evidence>
<evidence type="ECO:0000256" key="2">
    <source>
        <dbReference type="ARBA" id="ARBA00022801"/>
    </source>
</evidence>
<gene>
    <name evidence="4" type="primary">mtaD</name>
    <name evidence="6" type="ORF">J2Z49_002366</name>
</gene>
<name>A0ABU0B4P6_9FIRM</name>
<comment type="catalytic activity">
    <reaction evidence="4">
        <text>S-adenosyl-L-homocysteine + H2O + H(+) = S-inosyl-L-homocysteine + NH4(+)</text>
        <dbReference type="Rhea" id="RHEA:20716"/>
        <dbReference type="ChEBI" id="CHEBI:15377"/>
        <dbReference type="ChEBI" id="CHEBI:15378"/>
        <dbReference type="ChEBI" id="CHEBI:28938"/>
        <dbReference type="ChEBI" id="CHEBI:57856"/>
        <dbReference type="ChEBI" id="CHEBI:57985"/>
        <dbReference type="EC" id="3.5.4.28"/>
    </reaction>
</comment>
<keyword evidence="1 4" id="KW-0479">Metal-binding</keyword>
<comment type="function">
    <text evidence="4">Catalyzes the deamination of 5-methylthioadenosine and S-adenosyl-L-homocysteine into 5-methylthioinosine and S-inosyl-L-homocysteine, respectively. Is also able to deaminate adenosine.</text>
</comment>
<dbReference type="GO" id="GO:0090614">
    <property type="term" value="F:5'-methylthioadenosine deaminase activity"/>
    <property type="evidence" value="ECO:0007669"/>
    <property type="project" value="UniProtKB-EC"/>
</dbReference>
<organism evidence="6 7">
    <name type="scientific">Desulfofundulus luciae</name>
    <dbReference type="NCBI Taxonomy" id="74702"/>
    <lineage>
        <taxon>Bacteria</taxon>
        <taxon>Bacillati</taxon>
        <taxon>Bacillota</taxon>
        <taxon>Clostridia</taxon>
        <taxon>Eubacteriales</taxon>
        <taxon>Peptococcaceae</taxon>
        <taxon>Desulfofundulus</taxon>
    </lineage>
</organism>
<evidence type="ECO:0000256" key="3">
    <source>
        <dbReference type="ARBA" id="ARBA00022833"/>
    </source>
</evidence>
<dbReference type="InterPro" id="IPR011059">
    <property type="entry name" value="Metal-dep_hydrolase_composite"/>
</dbReference>
<proteinExistence type="inferred from homology"/>
<comment type="cofactor">
    <cofactor evidence="4">
        <name>Zn(2+)</name>
        <dbReference type="ChEBI" id="CHEBI:29105"/>
    </cofactor>
    <text evidence="4">Binds 1 zinc ion per subunit.</text>
</comment>
<dbReference type="InterPro" id="IPR050287">
    <property type="entry name" value="MTA/SAH_deaminase"/>
</dbReference>
<feature type="binding site" evidence="4">
    <location>
        <position position="185"/>
    </location>
    <ligand>
        <name>substrate</name>
    </ligand>
</feature>
<reference evidence="6 7" key="1">
    <citation type="submission" date="2023-07" db="EMBL/GenBank/DDBJ databases">
        <title>Genomic Encyclopedia of Type Strains, Phase IV (KMG-IV): sequencing the most valuable type-strain genomes for metagenomic binning, comparative biology and taxonomic classification.</title>
        <authorList>
            <person name="Goeker M."/>
        </authorList>
    </citation>
    <scope>NUCLEOTIDE SEQUENCE [LARGE SCALE GENOMIC DNA]</scope>
    <source>
        <strain evidence="6 7">DSM 12396</strain>
    </source>
</reference>
<dbReference type="SUPFAM" id="SSF51338">
    <property type="entry name" value="Composite domain of metallo-dependent hydrolases"/>
    <property type="match status" value="1"/>
</dbReference>
<dbReference type="EMBL" id="JAUSUX010000021">
    <property type="protein sequence ID" value="MDQ0287245.1"/>
    <property type="molecule type" value="Genomic_DNA"/>
</dbReference>
<dbReference type="Gene3D" id="3.20.20.140">
    <property type="entry name" value="Metal-dependent hydrolases"/>
    <property type="match status" value="1"/>
</dbReference>
<feature type="binding site" evidence="4">
    <location>
        <position position="215"/>
    </location>
    <ligand>
        <name>substrate</name>
    </ligand>
</feature>
<feature type="binding site" evidence="4">
    <location>
        <position position="300"/>
    </location>
    <ligand>
        <name>substrate</name>
    </ligand>
</feature>
<dbReference type="EC" id="3.5.4.28" evidence="4"/>
<dbReference type="RefSeq" id="WP_407650088.1">
    <property type="nucleotide sequence ID" value="NZ_JAUSUX010000021.1"/>
</dbReference>
<dbReference type="InterPro" id="IPR023512">
    <property type="entry name" value="Deaminase_MtaD/DadD"/>
</dbReference>
<dbReference type="CDD" id="cd01298">
    <property type="entry name" value="ATZ_TRZ_like"/>
    <property type="match status" value="1"/>
</dbReference>
<feature type="binding site" evidence="4">
    <location>
        <position position="68"/>
    </location>
    <ligand>
        <name>Zn(2+)</name>
        <dbReference type="ChEBI" id="CHEBI:29105"/>
    </ligand>
</feature>
<keyword evidence="7" id="KW-1185">Reference proteome</keyword>
<comment type="caution">
    <text evidence="4">Lacks conserved residue(s) required for the propagation of feature annotation.</text>
</comment>
<dbReference type="HAMAP" id="MF_01281">
    <property type="entry name" value="MTA_SAH_deamin"/>
    <property type="match status" value="1"/>
</dbReference>
<evidence type="ECO:0000313" key="7">
    <source>
        <dbReference type="Proteomes" id="UP001225644"/>
    </source>
</evidence>
<sequence length="434" mass="47898">MGMLIRGAAVLTMEKPESLLPNGEIIVEGQYITHLGPAGSVSPERTFDRVIDARGMLAMPGFVNCHTHAAMTLFRGYADDLPLMQWLQEKIWPVEERLEPEDVYWGTMLCCLEMMRSGTTTFADMYFHMDEAARAVEKAGLRASLSRGMIGLSLGAGEALDYSRRFIRDWHGRAAGRITTMLGPHAPYTCPPDFLNRVMEVAADLKVGIHIHIAETRAEIEEIRQKYGKTPVVLMDEVGLFEFPVLAAHCVHLDENDIRILAEKKVGVAHNPESNMKLASGIAPVTRLLAAGALVGLGTDGAASNNNLDMMEEMRSAALLQKVATMDPTALAAFDALSMATVNGARVLGFHDVGLLKPGYKADIILINLDQPHFYPRHDLVAHLVYAARSADVETVIIDGRVVMEKRQVLTMDEEEIYHEVQKRSERLVGGVKR</sequence>
<comment type="caution">
    <text evidence="6">The sequence shown here is derived from an EMBL/GenBank/DDBJ whole genome shotgun (WGS) entry which is preliminary data.</text>
</comment>
<dbReference type="EC" id="3.5.4.31" evidence="4"/>
<dbReference type="Pfam" id="PF01979">
    <property type="entry name" value="Amidohydro_1"/>
    <property type="match status" value="1"/>
</dbReference>
<feature type="binding site" evidence="4">
    <location>
        <position position="212"/>
    </location>
    <ligand>
        <name>Zn(2+)</name>
        <dbReference type="ChEBI" id="CHEBI:29105"/>
    </ligand>
</feature>
<feature type="binding site" evidence="4">
    <location>
        <position position="147"/>
    </location>
    <ligand>
        <name>substrate</name>
    </ligand>
</feature>
<feature type="binding site" evidence="4">
    <location>
        <position position="66"/>
    </location>
    <ligand>
        <name>Zn(2+)</name>
        <dbReference type="ChEBI" id="CHEBI:29105"/>
    </ligand>
</feature>
<protein>
    <recommendedName>
        <fullName evidence="4">5-methylthioadenosine/S-adenosylhomocysteine deaminase</fullName>
        <shortName evidence="4">MTA/SAH deaminase</shortName>
        <ecNumber evidence="4">3.5.4.28</ecNumber>
        <ecNumber evidence="4">3.5.4.31</ecNumber>
    </recommendedName>
</protein>
<evidence type="ECO:0000259" key="5">
    <source>
        <dbReference type="Pfam" id="PF01979"/>
    </source>
</evidence>
<feature type="binding site" evidence="4">
    <location>
        <position position="95"/>
    </location>
    <ligand>
        <name>substrate</name>
    </ligand>
</feature>
<dbReference type="PANTHER" id="PTHR43794:SF11">
    <property type="entry name" value="AMIDOHYDROLASE-RELATED DOMAIN-CONTAINING PROTEIN"/>
    <property type="match status" value="1"/>
</dbReference>
<dbReference type="SUPFAM" id="SSF51556">
    <property type="entry name" value="Metallo-dependent hydrolases"/>
    <property type="match status" value="1"/>
</dbReference>
<dbReference type="PANTHER" id="PTHR43794">
    <property type="entry name" value="AMINOHYDROLASE SSNA-RELATED"/>
    <property type="match status" value="1"/>
</dbReference>
<comment type="catalytic activity">
    <reaction evidence="4">
        <text>S-methyl-5'-thioadenosine + H2O + H(+) = S-methyl-5'-thioinosine + NH4(+)</text>
        <dbReference type="Rhea" id="RHEA:25025"/>
        <dbReference type="ChEBI" id="CHEBI:15377"/>
        <dbReference type="ChEBI" id="CHEBI:15378"/>
        <dbReference type="ChEBI" id="CHEBI:17509"/>
        <dbReference type="ChEBI" id="CHEBI:28938"/>
        <dbReference type="ChEBI" id="CHEBI:48595"/>
        <dbReference type="EC" id="3.5.4.31"/>
    </reaction>
</comment>
<comment type="similarity">
    <text evidence="4">Belongs to the metallo-dependent hydrolases superfamily. MTA/SAH deaminase family.</text>
</comment>
<feature type="binding site" evidence="4">
    <location>
        <position position="300"/>
    </location>
    <ligand>
        <name>Zn(2+)</name>
        <dbReference type="ChEBI" id="CHEBI:29105"/>
    </ligand>
</feature>
<feature type="domain" description="Amidohydrolase-related" evidence="5">
    <location>
        <begin position="58"/>
        <end position="403"/>
    </location>
</feature>